<dbReference type="Proteomes" id="UP000095751">
    <property type="component" value="Unassembled WGS sequence"/>
</dbReference>
<gene>
    <name evidence="3" type="ORF">FRACYDRAFT_271831</name>
</gene>
<sequence>MTGKHKSNMILMILLLVAATLLLANTSSVNGQQNNRSTTVGSGTGQCGKVGDTNTAFMQIQRGDDESGGTYPVKYTFDWGPTAYATFAEFPYGVKTTVNSTNVYNTPGVYNVGYTVEFCNEDGIKCGDDGGDDTFSMTTLLKIEDDSCVWGYTTPSPSATVEPTMSPTTIVSSSSSGLLYSLFPALTMSGILTMVLP</sequence>
<accession>A0A1E7EQG6</accession>
<feature type="signal peptide" evidence="2">
    <location>
        <begin position="1"/>
        <end position="24"/>
    </location>
</feature>
<dbReference type="EMBL" id="KV784382">
    <property type="protein sequence ID" value="OEU08036.1"/>
    <property type="molecule type" value="Genomic_DNA"/>
</dbReference>
<evidence type="ECO:0000256" key="2">
    <source>
        <dbReference type="SAM" id="SignalP"/>
    </source>
</evidence>
<feature type="transmembrane region" description="Helical" evidence="1">
    <location>
        <begin position="177"/>
        <end position="196"/>
    </location>
</feature>
<keyword evidence="1" id="KW-1133">Transmembrane helix</keyword>
<keyword evidence="1" id="KW-0812">Transmembrane</keyword>
<evidence type="ECO:0000313" key="4">
    <source>
        <dbReference type="Proteomes" id="UP000095751"/>
    </source>
</evidence>
<reference evidence="3 4" key="1">
    <citation type="submission" date="2016-09" db="EMBL/GenBank/DDBJ databases">
        <title>Extensive genetic diversity and differential bi-allelic expression allows diatom success in the polar Southern Ocean.</title>
        <authorList>
            <consortium name="DOE Joint Genome Institute"/>
            <person name="Mock T."/>
            <person name="Otillar R.P."/>
            <person name="Strauss J."/>
            <person name="Dupont C."/>
            <person name="Frickenhaus S."/>
            <person name="Maumus F."/>
            <person name="Mcmullan M."/>
            <person name="Sanges R."/>
            <person name="Schmutz J."/>
            <person name="Toseland A."/>
            <person name="Valas R."/>
            <person name="Veluchamy A."/>
            <person name="Ward B.J."/>
            <person name="Allen A."/>
            <person name="Barry K."/>
            <person name="Falciatore A."/>
            <person name="Ferrante M."/>
            <person name="Fortunato A.E."/>
            <person name="Gloeckner G."/>
            <person name="Gruber A."/>
            <person name="Hipkin R."/>
            <person name="Janech M."/>
            <person name="Kroth P."/>
            <person name="Leese F."/>
            <person name="Lindquist E."/>
            <person name="Lyon B.R."/>
            <person name="Martin J."/>
            <person name="Mayer C."/>
            <person name="Parker M."/>
            <person name="Quesneville H."/>
            <person name="Raymond J."/>
            <person name="Uhlig C."/>
            <person name="Valentin K.U."/>
            <person name="Worden A.Z."/>
            <person name="Armbrust E.V."/>
            <person name="Bowler C."/>
            <person name="Green B."/>
            <person name="Moulton V."/>
            <person name="Van Oosterhout C."/>
            <person name="Grigoriev I."/>
        </authorList>
    </citation>
    <scope>NUCLEOTIDE SEQUENCE [LARGE SCALE GENOMIC DNA]</scope>
    <source>
        <strain evidence="3 4">CCMP1102</strain>
    </source>
</reference>
<evidence type="ECO:0000256" key="1">
    <source>
        <dbReference type="SAM" id="Phobius"/>
    </source>
</evidence>
<proteinExistence type="predicted"/>
<dbReference type="InParanoid" id="A0A1E7EQG6"/>
<organism evidence="3 4">
    <name type="scientific">Fragilariopsis cylindrus CCMP1102</name>
    <dbReference type="NCBI Taxonomy" id="635003"/>
    <lineage>
        <taxon>Eukaryota</taxon>
        <taxon>Sar</taxon>
        <taxon>Stramenopiles</taxon>
        <taxon>Ochrophyta</taxon>
        <taxon>Bacillariophyta</taxon>
        <taxon>Bacillariophyceae</taxon>
        <taxon>Bacillariophycidae</taxon>
        <taxon>Bacillariales</taxon>
        <taxon>Bacillariaceae</taxon>
        <taxon>Fragilariopsis</taxon>
    </lineage>
</organism>
<feature type="chain" id="PRO_5009192118" description="PKD domain-containing protein" evidence="2">
    <location>
        <begin position="25"/>
        <end position="197"/>
    </location>
</feature>
<keyword evidence="2" id="KW-0732">Signal</keyword>
<protein>
    <recommendedName>
        <fullName evidence="5">PKD domain-containing protein</fullName>
    </recommendedName>
</protein>
<keyword evidence="1" id="KW-0472">Membrane</keyword>
<keyword evidence="4" id="KW-1185">Reference proteome</keyword>
<dbReference type="KEGG" id="fcy:FRACYDRAFT_271831"/>
<dbReference type="AlphaFoldDB" id="A0A1E7EQG6"/>
<evidence type="ECO:0008006" key="5">
    <source>
        <dbReference type="Google" id="ProtNLM"/>
    </source>
</evidence>
<name>A0A1E7EQG6_9STRA</name>
<evidence type="ECO:0000313" key="3">
    <source>
        <dbReference type="EMBL" id="OEU08036.1"/>
    </source>
</evidence>